<name>A0A524RQ95_9CHRO</name>
<dbReference type="EMBL" id="SRMO01000033">
    <property type="protein sequence ID" value="TGG94609.1"/>
    <property type="molecule type" value="Genomic_DNA"/>
</dbReference>
<proteinExistence type="predicted"/>
<sequence>MTTGSHPGALSQANQGTQSLWEMRWDQGTGFRNLTYRIGDTRKRRITDWNLYLNKKKRREKVLKLLVTVPDYWTGRFWQERISLRACDLGSVIKRSRCEEEVPADMTIDAEAGRIEFYPHSALDPDQSYGVIFDKIKNPRRAGEYQFNLLAELSNDRGIVIPQYLGSWVVSVD</sequence>
<reference evidence="1 2" key="1">
    <citation type="journal article" date="2019" name="mSystems">
        <title>Life at home and on the roam: Genomic adaptions reflect the dual lifestyle of an intracellular, facultative symbiont.</title>
        <authorList>
            <person name="Burgsdorf I."/>
        </authorList>
    </citation>
    <scope>NUCLEOTIDE SEQUENCE [LARGE SCALE GENOMIC DNA]</scope>
    <source>
        <strain evidence="1">277cV</strain>
    </source>
</reference>
<organism evidence="1 2">
    <name type="scientific">Aphanocapsa feldmannii 277cV</name>
    <dbReference type="NCBI Taxonomy" id="2507553"/>
    <lineage>
        <taxon>Bacteria</taxon>
        <taxon>Bacillati</taxon>
        <taxon>Cyanobacteriota</taxon>
        <taxon>Cyanophyceae</taxon>
        <taxon>Oscillatoriophycideae</taxon>
        <taxon>Chroococcales</taxon>
        <taxon>Microcystaceae</taxon>
        <taxon>Aphanocapsa</taxon>
    </lineage>
</organism>
<protein>
    <submittedName>
        <fullName evidence="1">DUF2808 domain-containing protein</fullName>
    </submittedName>
</protein>
<accession>A0A524RQ95</accession>
<gene>
    <name evidence="1" type="ORF">ERJ67_02245</name>
</gene>
<dbReference type="InterPro" id="IPR021256">
    <property type="entry name" value="DUF2808"/>
</dbReference>
<comment type="caution">
    <text evidence="1">The sequence shown here is derived from an EMBL/GenBank/DDBJ whole genome shotgun (WGS) entry which is preliminary data.</text>
</comment>
<dbReference type="Pfam" id="PF10989">
    <property type="entry name" value="DUF2808"/>
    <property type="match status" value="1"/>
</dbReference>
<evidence type="ECO:0000313" key="2">
    <source>
        <dbReference type="Proteomes" id="UP000317990"/>
    </source>
</evidence>
<evidence type="ECO:0000313" key="1">
    <source>
        <dbReference type="EMBL" id="TGG94609.1"/>
    </source>
</evidence>
<dbReference type="Proteomes" id="UP000317990">
    <property type="component" value="Unassembled WGS sequence"/>
</dbReference>
<dbReference type="AlphaFoldDB" id="A0A524RQ95"/>